<keyword evidence="5" id="KW-1185">Reference proteome</keyword>
<feature type="chain" id="PRO_5042126981" evidence="3">
    <location>
        <begin position="22"/>
        <end position="616"/>
    </location>
</feature>
<organism evidence="4 5">
    <name type="scientific">Cephalotrichum gorgonifer</name>
    <dbReference type="NCBI Taxonomy" id="2041049"/>
    <lineage>
        <taxon>Eukaryota</taxon>
        <taxon>Fungi</taxon>
        <taxon>Dikarya</taxon>
        <taxon>Ascomycota</taxon>
        <taxon>Pezizomycotina</taxon>
        <taxon>Sordariomycetes</taxon>
        <taxon>Hypocreomycetidae</taxon>
        <taxon>Microascales</taxon>
        <taxon>Microascaceae</taxon>
        <taxon>Cephalotrichum</taxon>
    </lineage>
</organism>
<evidence type="ECO:0000313" key="5">
    <source>
        <dbReference type="Proteomes" id="UP001187682"/>
    </source>
</evidence>
<evidence type="ECO:0000256" key="2">
    <source>
        <dbReference type="SAM" id="Phobius"/>
    </source>
</evidence>
<keyword evidence="3" id="KW-0732">Signal</keyword>
<dbReference type="AlphaFoldDB" id="A0AAE8N2E0"/>
<feature type="signal peptide" evidence="3">
    <location>
        <begin position="1"/>
        <end position="21"/>
    </location>
</feature>
<reference evidence="4" key="1">
    <citation type="submission" date="2018-03" db="EMBL/GenBank/DDBJ databases">
        <authorList>
            <person name="Guldener U."/>
        </authorList>
    </citation>
    <scope>NUCLEOTIDE SEQUENCE</scope>
</reference>
<dbReference type="EMBL" id="ONZQ02000011">
    <property type="protein sequence ID" value="SPO04747.1"/>
    <property type="molecule type" value="Genomic_DNA"/>
</dbReference>
<accession>A0AAE8N2E0</accession>
<proteinExistence type="predicted"/>
<keyword evidence="2" id="KW-1133">Transmembrane helix</keyword>
<keyword evidence="2" id="KW-0812">Transmembrane</keyword>
<keyword evidence="2" id="KW-0472">Membrane</keyword>
<dbReference type="CDD" id="cd12087">
    <property type="entry name" value="TM_EGFR-like"/>
    <property type="match status" value="1"/>
</dbReference>
<feature type="transmembrane region" description="Helical" evidence="2">
    <location>
        <begin position="366"/>
        <end position="387"/>
    </location>
</feature>
<gene>
    <name evidence="4" type="ORF">DNG_07432</name>
</gene>
<feature type="region of interest" description="Disordered" evidence="1">
    <location>
        <begin position="448"/>
        <end position="592"/>
    </location>
</feature>
<evidence type="ECO:0000313" key="4">
    <source>
        <dbReference type="EMBL" id="SPO04747.1"/>
    </source>
</evidence>
<dbReference type="Proteomes" id="UP001187682">
    <property type="component" value="Unassembled WGS sequence"/>
</dbReference>
<feature type="compositionally biased region" description="Polar residues" evidence="1">
    <location>
        <begin position="322"/>
        <end position="337"/>
    </location>
</feature>
<protein>
    <submittedName>
        <fullName evidence="4">Uncharacterized protein</fullName>
    </submittedName>
</protein>
<sequence>MKVARWIFLAPVPGLIAFASAEDVVYVTDLTIFTLLAPCAQYAVSDVIQGKTYTSCGEAVTELQSCVCSKNNNHNDILTSISSSISYQCGSTASDDHASATAVFNKYCDPATSIDFPTPTKNVVEQYPTDLPAYHDLAPCAQYGVSLGMQEMTATYCPEPASLLAPCICGKNQNSLKASQTINSSVKYSCSNNDDISSAQGFLAAYCAMTAGTTSFPEPSMPPGDMTYYISALPQYSALAPCAQSAVDMGLYSHSNDFCPEGPRAFAGCACTKSGLSSKATSWISENVKYSCDSTATDDVSSALSVWAFYCSAAAGEVTASGVTESIDQPSRTNSGPKETGSGAGSDSGDDEAAGIGSSKPPVGTIAGGVIAGVAVLGIIGVAIWYFRRRKTLQQRNEAGASAAAGAAGGGDPGFGKPELAGSVIAGAGAGAGHSGFVKPELAGNAVGAPLPPPSPASTKSGWSPLPGNGNFTPSPPPPVPELQGHGYGPTPELHGVQTGSPRQELPGGVAYGVAPPSPNRPELGAGPQGYTYAQELQGHPQNPHGYPGQGAPGQQPSYQQPGYQHQPGYQQPQPPQQGYFPPGQQQSPAVELQTMSWQAGPVQGYHEMPTQFHNR</sequence>
<feature type="compositionally biased region" description="Low complexity" evidence="1">
    <location>
        <begin position="553"/>
        <end position="589"/>
    </location>
</feature>
<evidence type="ECO:0000256" key="1">
    <source>
        <dbReference type="SAM" id="MobiDB-lite"/>
    </source>
</evidence>
<name>A0AAE8N2E0_9PEZI</name>
<evidence type="ECO:0000256" key="3">
    <source>
        <dbReference type="SAM" id="SignalP"/>
    </source>
</evidence>
<feature type="region of interest" description="Disordered" evidence="1">
    <location>
        <begin position="322"/>
        <end position="359"/>
    </location>
</feature>
<comment type="caution">
    <text evidence="4">The sequence shown here is derived from an EMBL/GenBank/DDBJ whole genome shotgun (WGS) entry which is preliminary data.</text>
</comment>